<protein>
    <submittedName>
        <fullName evidence="1">Uncharacterized protein</fullName>
    </submittedName>
</protein>
<dbReference type="InParanoid" id="M4BCI9"/>
<keyword evidence="2" id="KW-1185">Reference proteome</keyword>
<dbReference type="HOGENOM" id="CLU_2459511_0_0_1"/>
<reference evidence="2" key="1">
    <citation type="journal article" date="2010" name="Science">
        <title>Signatures of adaptation to obligate biotrophy in the Hyaloperonospora arabidopsidis genome.</title>
        <authorList>
            <person name="Baxter L."/>
            <person name="Tripathy S."/>
            <person name="Ishaque N."/>
            <person name="Boot N."/>
            <person name="Cabral A."/>
            <person name="Kemen E."/>
            <person name="Thines M."/>
            <person name="Ah-Fong A."/>
            <person name="Anderson R."/>
            <person name="Badejoko W."/>
            <person name="Bittner-Eddy P."/>
            <person name="Boore J.L."/>
            <person name="Chibucos M.C."/>
            <person name="Coates M."/>
            <person name="Dehal P."/>
            <person name="Delehaunty K."/>
            <person name="Dong S."/>
            <person name="Downton P."/>
            <person name="Dumas B."/>
            <person name="Fabro G."/>
            <person name="Fronick C."/>
            <person name="Fuerstenberg S.I."/>
            <person name="Fulton L."/>
            <person name="Gaulin E."/>
            <person name="Govers F."/>
            <person name="Hughes L."/>
            <person name="Humphray S."/>
            <person name="Jiang R.H."/>
            <person name="Judelson H."/>
            <person name="Kamoun S."/>
            <person name="Kyung K."/>
            <person name="Meijer H."/>
            <person name="Minx P."/>
            <person name="Morris P."/>
            <person name="Nelson J."/>
            <person name="Phuntumart V."/>
            <person name="Qutob D."/>
            <person name="Rehmany A."/>
            <person name="Rougon-Cardoso A."/>
            <person name="Ryden P."/>
            <person name="Torto-Alalibo T."/>
            <person name="Studholme D."/>
            <person name="Wang Y."/>
            <person name="Win J."/>
            <person name="Wood J."/>
            <person name="Clifton S.W."/>
            <person name="Rogers J."/>
            <person name="Van den Ackerveken G."/>
            <person name="Jones J.D."/>
            <person name="McDowell J.M."/>
            <person name="Beynon J."/>
            <person name="Tyler B.M."/>
        </authorList>
    </citation>
    <scope>NUCLEOTIDE SEQUENCE [LARGE SCALE GENOMIC DNA]</scope>
    <source>
        <strain evidence="2">Emoy2</strain>
    </source>
</reference>
<accession>M4BCI9</accession>
<dbReference type="VEuPathDB" id="FungiDB:HpaG804005"/>
<sequence>MPNTECFPGWKDQEVKVEVFSERLSLPEDTIKLLSGSSQRFKLRNKLRSLSVYGESGLANEEAMDAALAGLRAVIDRCEPKDVFNMGET</sequence>
<reference evidence="1" key="2">
    <citation type="submission" date="2015-06" db="UniProtKB">
        <authorList>
            <consortium name="EnsemblProtists"/>
        </authorList>
    </citation>
    <scope>IDENTIFICATION</scope>
    <source>
        <strain evidence="1">Emoy2</strain>
    </source>
</reference>
<evidence type="ECO:0000313" key="1">
    <source>
        <dbReference type="EnsemblProtists" id="HpaP804005"/>
    </source>
</evidence>
<name>M4BCI9_HYAAE</name>
<dbReference type="EnsemblProtists" id="HpaT804005">
    <property type="protein sequence ID" value="HpaP804005"/>
    <property type="gene ID" value="HpaG804005"/>
</dbReference>
<dbReference type="AlphaFoldDB" id="M4BCI9"/>
<dbReference type="Proteomes" id="UP000011713">
    <property type="component" value="Unassembled WGS sequence"/>
</dbReference>
<organism evidence="1 2">
    <name type="scientific">Hyaloperonospora arabidopsidis (strain Emoy2)</name>
    <name type="common">Downy mildew agent</name>
    <name type="synonym">Peronospora arabidopsidis</name>
    <dbReference type="NCBI Taxonomy" id="559515"/>
    <lineage>
        <taxon>Eukaryota</taxon>
        <taxon>Sar</taxon>
        <taxon>Stramenopiles</taxon>
        <taxon>Oomycota</taxon>
        <taxon>Peronosporomycetes</taxon>
        <taxon>Peronosporales</taxon>
        <taxon>Peronosporaceae</taxon>
        <taxon>Hyaloperonospora</taxon>
    </lineage>
</organism>
<dbReference type="EMBL" id="JH598136">
    <property type="status" value="NOT_ANNOTATED_CDS"/>
    <property type="molecule type" value="Genomic_DNA"/>
</dbReference>
<proteinExistence type="predicted"/>
<evidence type="ECO:0000313" key="2">
    <source>
        <dbReference type="Proteomes" id="UP000011713"/>
    </source>
</evidence>